<sequence>MRDGDQVSMTAASSRCFNGAITELLDEKGKRSALPVIKKEPGRGAVTKSQNPSRLAEHSPARRSSQKRMNSKAEQLSMGEISPWVSQSPSESSLSAYLSSIPSLRACSENITDPPKSAWGTETNLHTETSSPQTPLPAQPSGQKDTKQPKQRPRTNAIKRRFQNKIHSTRLPPVPPVSELSFSRNFSFSFFELPRYQSPQHWLQRQKTVYLVMKQLH</sequence>
<evidence type="ECO:0000313" key="3">
    <source>
        <dbReference type="RefSeq" id="XP_002933102.1"/>
    </source>
</evidence>
<dbReference type="GeneID" id="100485975"/>
<dbReference type="AGR" id="Xenbase:XB-GENE-29078087"/>
<gene>
    <name evidence="3 4 5" type="primary">LOC100485975</name>
</gene>
<evidence type="ECO:0000313" key="2">
    <source>
        <dbReference type="Proteomes" id="UP000008143"/>
    </source>
</evidence>
<dbReference type="KEGG" id="xtr:100485975"/>
<dbReference type="RefSeq" id="XP_031757041.1">
    <property type="nucleotide sequence ID" value="XM_031901181.1"/>
</dbReference>
<evidence type="ECO:0000313" key="4">
    <source>
        <dbReference type="RefSeq" id="XP_031757041.1"/>
    </source>
</evidence>
<feature type="region of interest" description="Disordered" evidence="1">
    <location>
        <begin position="112"/>
        <end position="157"/>
    </location>
</feature>
<dbReference type="AlphaFoldDB" id="A0A8J1JK75"/>
<proteinExistence type="predicted"/>
<keyword evidence="2" id="KW-1185">Reference proteome</keyword>
<dbReference type="RefSeq" id="XP_002933102.1">
    <property type="nucleotide sequence ID" value="XM_002933056.5"/>
</dbReference>
<protein>
    <submittedName>
        <fullName evidence="3 4">Uncharacterized protein LOC100485975</fullName>
    </submittedName>
</protein>
<evidence type="ECO:0000256" key="1">
    <source>
        <dbReference type="SAM" id="MobiDB-lite"/>
    </source>
</evidence>
<dbReference type="Xenbase" id="XB-GENE-29078087">
    <property type="gene designation" value="LOC100485975"/>
</dbReference>
<dbReference type="OMA" id="RACSDNI"/>
<dbReference type="OrthoDB" id="9905161at2759"/>
<name>A0A8J1JK75_XENTR</name>
<evidence type="ECO:0000313" key="5">
    <source>
        <dbReference type="Xenbase" id="XB-GENE-29078087"/>
    </source>
</evidence>
<feature type="region of interest" description="Disordered" evidence="1">
    <location>
        <begin position="29"/>
        <end position="89"/>
    </location>
</feature>
<dbReference type="Proteomes" id="UP000008143">
    <property type="component" value="Chromosome 4"/>
</dbReference>
<feature type="compositionally biased region" description="Polar residues" evidence="1">
    <location>
        <begin position="120"/>
        <end position="133"/>
    </location>
</feature>
<organism evidence="2 4">
    <name type="scientific">Xenopus tropicalis</name>
    <name type="common">Western clawed frog</name>
    <name type="synonym">Silurana tropicalis</name>
    <dbReference type="NCBI Taxonomy" id="8364"/>
    <lineage>
        <taxon>Eukaryota</taxon>
        <taxon>Metazoa</taxon>
        <taxon>Chordata</taxon>
        <taxon>Craniata</taxon>
        <taxon>Vertebrata</taxon>
        <taxon>Euteleostomi</taxon>
        <taxon>Amphibia</taxon>
        <taxon>Batrachia</taxon>
        <taxon>Anura</taxon>
        <taxon>Pipoidea</taxon>
        <taxon>Pipidae</taxon>
        <taxon>Xenopodinae</taxon>
        <taxon>Xenopus</taxon>
        <taxon>Silurana</taxon>
    </lineage>
</organism>
<accession>A0A8J1JK75</accession>
<reference evidence="3 4" key="1">
    <citation type="submission" date="2025-04" db="UniProtKB">
        <authorList>
            <consortium name="RefSeq"/>
        </authorList>
    </citation>
    <scope>IDENTIFICATION</scope>
    <source>
        <strain evidence="3 4">Nigerian</strain>
        <tissue evidence="3 4">Liver and blood</tissue>
    </source>
</reference>